<dbReference type="Proteomes" id="UP001295794">
    <property type="component" value="Unassembled WGS sequence"/>
</dbReference>
<dbReference type="Pfam" id="PF04189">
    <property type="entry name" value="Gcd10p"/>
    <property type="match status" value="1"/>
</dbReference>
<protein>
    <recommendedName>
        <fullName evidence="3">tRNA (adenine(58)-N(1))-methyltransferase non-catalytic subunit TRM6</fullName>
    </recommendedName>
    <alternativeName>
        <fullName evidence="6">tRNA(m1A58)-methyltransferase subunit TRM6</fullName>
    </alternativeName>
</protein>
<dbReference type="PANTHER" id="PTHR12945:SF0">
    <property type="entry name" value="TRNA (ADENINE(58)-N(1))-METHYLTRANSFERASE NON-CATALYTIC SUBUNIT TRM6"/>
    <property type="match status" value="1"/>
</dbReference>
<sequence length="480" mass="53048">MNPPTPPLYETRTSVIKSGATLLLRLPNGEAKAIKVEQNATVSLGKVGAFPANELIGQPFGRTYDIIDKKLKVLPPRVMADIEDTDATNEYINDGQSVQPLTLAEIQTLKQSGTHASEIIRLQIEQHANYSLKTEYSKEKYKKRKEAKYGKVFTCIEPTLFNVCEYWFRKDPARVRDIRIDALSQILHMANIRPGGRYLAVDDASGLLVAGILERMGGQGRLITLCNNDSPPAYPAVVNMNFNEETVAPVLASINWALTEQEHVPVVAPVELPSEQIKSDRQRTRMDRRKAAQDLINSIREELYAGEFERRVQCGACVASRSNSINSLIVASDYEPHSILERLVPHLAGSASIVVQSPYGQVLSDLHGKIRGTPGYLCPSVSEVWMRRYQVLPGRTHPTMNTSGTGGFIFHAIKVFDDGTANAVTAKKTSKPMTNKPTTVKSEADVLEMEEDETSAESKVKIEPQAHALDVSMADAEIHN</sequence>
<evidence type="ECO:0000313" key="7">
    <source>
        <dbReference type="EMBL" id="CAK5280333.1"/>
    </source>
</evidence>
<evidence type="ECO:0000256" key="1">
    <source>
        <dbReference type="ARBA" id="ARBA00004123"/>
    </source>
</evidence>
<evidence type="ECO:0000313" key="8">
    <source>
        <dbReference type="Proteomes" id="UP001295794"/>
    </source>
</evidence>
<comment type="subcellular location">
    <subcellularLocation>
        <location evidence="1">Nucleus</location>
    </subcellularLocation>
</comment>
<evidence type="ECO:0000256" key="4">
    <source>
        <dbReference type="ARBA" id="ARBA00022694"/>
    </source>
</evidence>
<proteinExistence type="inferred from homology"/>
<keyword evidence="5" id="KW-0539">Nucleus</keyword>
<keyword evidence="8" id="KW-1185">Reference proteome</keyword>
<dbReference type="AlphaFoldDB" id="A0AAD2HQM8"/>
<evidence type="ECO:0000256" key="6">
    <source>
        <dbReference type="ARBA" id="ARBA00032319"/>
    </source>
</evidence>
<evidence type="ECO:0000256" key="5">
    <source>
        <dbReference type="ARBA" id="ARBA00023242"/>
    </source>
</evidence>
<comment type="caution">
    <text evidence="7">The sequence shown here is derived from an EMBL/GenBank/DDBJ whole genome shotgun (WGS) entry which is preliminary data.</text>
</comment>
<organism evidence="7 8">
    <name type="scientific">Mycena citricolor</name>
    <dbReference type="NCBI Taxonomy" id="2018698"/>
    <lineage>
        <taxon>Eukaryota</taxon>
        <taxon>Fungi</taxon>
        <taxon>Dikarya</taxon>
        <taxon>Basidiomycota</taxon>
        <taxon>Agaricomycotina</taxon>
        <taxon>Agaricomycetes</taxon>
        <taxon>Agaricomycetidae</taxon>
        <taxon>Agaricales</taxon>
        <taxon>Marasmiineae</taxon>
        <taxon>Mycenaceae</taxon>
        <taxon>Mycena</taxon>
    </lineage>
</organism>
<dbReference type="PANTHER" id="PTHR12945">
    <property type="entry name" value="TRANSLATION INITIATION FACTOR EIF3-RELATED"/>
    <property type="match status" value="1"/>
</dbReference>
<evidence type="ECO:0000256" key="2">
    <source>
        <dbReference type="ARBA" id="ARBA00008320"/>
    </source>
</evidence>
<keyword evidence="4" id="KW-0819">tRNA processing</keyword>
<name>A0AAD2HQM8_9AGAR</name>
<dbReference type="GO" id="GO:0005634">
    <property type="term" value="C:nucleus"/>
    <property type="evidence" value="ECO:0007669"/>
    <property type="project" value="UniProtKB-SubCell"/>
</dbReference>
<gene>
    <name evidence="7" type="ORF">MYCIT1_LOCUS30823</name>
</gene>
<reference evidence="7" key="1">
    <citation type="submission" date="2023-11" db="EMBL/GenBank/DDBJ databases">
        <authorList>
            <person name="De Vega J J."/>
            <person name="De Vega J J."/>
        </authorList>
    </citation>
    <scope>NUCLEOTIDE SEQUENCE</scope>
</reference>
<comment type="similarity">
    <text evidence="2">Belongs to the TRM6/GCD10 family.</text>
</comment>
<dbReference type="GO" id="GO:0030488">
    <property type="term" value="P:tRNA methylation"/>
    <property type="evidence" value="ECO:0007669"/>
    <property type="project" value="InterPro"/>
</dbReference>
<dbReference type="GO" id="GO:0031515">
    <property type="term" value="C:tRNA (m1A) methyltransferase complex"/>
    <property type="evidence" value="ECO:0007669"/>
    <property type="project" value="InterPro"/>
</dbReference>
<dbReference type="EMBL" id="CAVNYO010000440">
    <property type="protein sequence ID" value="CAK5280333.1"/>
    <property type="molecule type" value="Genomic_DNA"/>
</dbReference>
<accession>A0AAD2HQM8</accession>
<dbReference type="InterPro" id="IPR017423">
    <property type="entry name" value="TRM6"/>
</dbReference>
<evidence type="ECO:0000256" key="3">
    <source>
        <dbReference type="ARBA" id="ARBA00021704"/>
    </source>
</evidence>